<keyword evidence="9" id="KW-1185">Reference proteome</keyword>
<name>A0A166E610_9AGAM</name>
<dbReference type="SUPFAM" id="SSF52540">
    <property type="entry name" value="P-loop containing nucleoside triphosphate hydrolases"/>
    <property type="match status" value="1"/>
</dbReference>
<proteinExistence type="inferred from homology"/>
<dbReference type="GO" id="GO:0016787">
    <property type="term" value="F:hydrolase activity"/>
    <property type="evidence" value="ECO:0007669"/>
    <property type="project" value="UniProtKB-KW"/>
</dbReference>
<evidence type="ECO:0000256" key="5">
    <source>
        <dbReference type="RuleBase" id="RU365068"/>
    </source>
</evidence>
<protein>
    <recommendedName>
        <fullName evidence="5">ATP-dependent RNA helicase</fullName>
        <ecNumber evidence="5">3.6.4.13</ecNumber>
    </recommendedName>
</protein>
<dbReference type="EC" id="3.6.4.13" evidence="5"/>
<dbReference type="AlphaFoldDB" id="A0A166E610"/>
<keyword evidence="4 5" id="KW-0694">RNA-binding</keyword>
<dbReference type="Proteomes" id="UP000076532">
    <property type="component" value="Unassembled WGS sequence"/>
</dbReference>
<dbReference type="InterPro" id="IPR027417">
    <property type="entry name" value="P-loop_NTPase"/>
</dbReference>
<feature type="compositionally biased region" description="Basic and acidic residues" evidence="6">
    <location>
        <begin position="77"/>
        <end position="88"/>
    </location>
</feature>
<dbReference type="GO" id="GO:0005524">
    <property type="term" value="F:ATP binding"/>
    <property type="evidence" value="ECO:0007669"/>
    <property type="project" value="UniProtKB-UniRule"/>
</dbReference>
<evidence type="ECO:0000313" key="9">
    <source>
        <dbReference type="Proteomes" id="UP000076532"/>
    </source>
</evidence>
<feature type="compositionally biased region" description="Basic and acidic residues" evidence="6">
    <location>
        <begin position="448"/>
        <end position="475"/>
    </location>
</feature>
<sequence length="544" mass="60999">MHHAAENSSCDLNVNSRLLRSLYVNQFLSPTHIQARPFPAALSGRDVVGVAEIIRHVPTPNPIRKLKLVCDDKDKGAATEAKEEDHVRVPPPVAQGAQRTGRERLRLRARRSRASPRSWAECPRRRSDLLDPGVEVLVATPGCLWDILEDVHARVYNHGGSPAVCPWTALTHDDKRAKQTRGLKFLVVAEADRMVEAGHFEELEHILRLSFRRSNDETFETEFEDPAHTKTKRITPGGEMHTFVFFATLSKDLQRNVTKCTPAIRGQEGERPHDAGRPAPPPRLLRSRAGGVLCCVSRNPDANVNNANLAFASLVSSIDGTRRLMLLAELLGLKAFALHPQLEQRLKSTPNSVLLATDIAARGLDIPAVDHDLRYQIPRSADACVHRNGLTARAMRAGFSMLMCGSDERRVVRALQGSLGRQETDILEMRIELDMLDKHKKRMALARKIDSAHRKVQKEKENRDRNGRKEGRGGDSTRLGLCQLIDGRSSDNEDDQGRPMKFKVKSRNVRTRVMKAEIKRMLTVPLITKGVSTRYITLDLQWTI</sequence>
<keyword evidence="3 5" id="KW-0067">ATP-binding</keyword>
<evidence type="ECO:0000256" key="4">
    <source>
        <dbReference type="ARBA" id="ARBA00022884"/>
    </source>
</evidence>
<gene>
    <name evidence="8" type="ORF">FIBSPDRAFT_958766</name>
</gene>
<dbReference type="Pfam" id="PF00271">
    <property type="entry name" value="Helicase_C"/>
    <property type="match status" value="1"/>
</dbReference>
<dbReference type="SMART" id="SM00490">
    <property type="entry name" value="HELICc"/>
    <property type="match status" value="1"/>
</dbReference>
<comment type="function">
    <text evidence="5">RNA helicase.</text>
</comment>
<comment type="catalytic activity">
    <reaction evidence="5">
        <text>ATP + H2O = ADP + phosphate + H(+)</text>
        <dbReference type="Rhea" id="RHEA:13065"/>
        <dbReference type="ChEBI" id="CHEBI:15377"/>
        <dbReference type="ChEBI" id="CHEBI:15378"/>
        <dbReference type="ChEBI" id="CHEBI:30616"/>
        <dbReference type="ChEBI" id="CHEBI:43474"/>
        <dbReference type="ChEBI" id="CHEBI:456216"/>
        <dbReference type="EC" id="3.6.4.13"/>
    </reaction>
</comment>
<dbReference type="STRING" id="436010.A0A166E610"/>
<keyword evidence="5" id="KW-0347">Helicase</keyword>
<reference evidence="8 9" key="1">
    <citation type="journal article" date="2016" name="Mol. Biol. Evol.">
        <title>Comparative Genomics of Early-Diverging Mushroom-Forming Fungi Provides Insights into the Origins of Lignocellulose Decay Capabilities.</title>
        <authorList>
            <person name="Nagy L.G."/>
            <person name="Riley R."/>
            <person name="Tritt A."/>
            <person name="Adam C."/>
            <person name="Daum C."/>
            <person name="Floudas D."/>
            <person name="Sun H."/>
            <person name="Yadav J.S."/>
            <person name="Pangilinan J."/>
            <person name="Larsson K.H."/>
            <person name="Matsuura K."/>
            <person name="Barry K."/>
            <person name="Labutti K."/>
            <person name="Kuo R."/>
            <person name="Ohm R.A."/>
            <person name="Bhattacharya S.S."/>
            <person name="Shirouzu T."/>
            <person name="Yoshinaga Y."/>
            <person name="Martin F.M."/>
            <person name="Grigoriev I.V."/>
            <person name="Hibbett D.S."/>
        </authorList>
    </citation>
    <scope>NUCLEOTIDE SEQUENCE [LARGE SCALE GENOMIC DNA]</scope>
    <source>
        <strain evidence="8 9">CBS 109695</strain>
    </source>
</reference>
<feature type="region of interest" description="Disordered" evidence="6">
    <location>
        <begin position="448"/>
        <end position="479"/>
    </location>
</feature>
<comment type="domain">
    <text evidence="5">The Q motif is unique to and characteristic of the DEAD box family of RNA helicases and controls ATP binding and hydrolysis.</text>
</comment>
<feature type="domain" description="Helicase C-terminal" evidence="7">
    <location>
        <begin position="299"/>
        <end position="444"/>
    </location>
</feature>
<dbReference type="InterPro" id="IPR001650">
    <property type="entry name" value="Helicase_C-like"/>
</dbReference>
<evidence type="ECO:0000256" key="6">
    <source>
        <dbReference type="SAM" id="MobiDB-lite"/>
    </source>
</evidence>
<evidence type="ECO:0000256" key="1">
    <source>
        <dbReference type="ARBA" id="ARBA00022741"/>
    </source>
</evidence>
<feature type="compositionally biased region" description="Basic and acidic residues" evidence="6">
    <location>
        <begin position="267"/>
        <end position="276"/>
    </location>
</feature>
<evidence type="ECO:0000256" key="2">
    <source>
        <dbReference type="ARBA" id="ARBA00022801"/>
    </source>
</evidence>
<keyword evidence="2 5" id="KW-0378">Hydrolase</keyword>
<dbReference type="EMBL" id="KV417604">
    <property type="protein sequence ID" value="KZP15429.1"/>
    <property type="molecule type" value="Genomic_DNA"/>
</dbReference>
<dbReference type="OrthoDB" id="4310724at2759"/>
<dbReference type="PANTHER" id="PTHR24031">
    <property type="entry name" value="RNA HELICASE"/>
    <property type="match status" value="1"/>
</dbReference>
<organism evidence="8 9">
    <name type="scientific">Athelia psychrophila</name>
    <dbReference type="NCBI Taxonomy" id="1759441"/>
    <lineage>
        <taxon>Eukaryota</taxon>
        <taxon>Fungi</taxon>
        <taxon>Dikarya</taxon>
        <taxon>Basidiomycota</taxon>
        <taxon>Agaricomycotina</taxon>
        <taxon>Agaricomycetes</taxon>
        <taxon>Agaricomycetidae</taxon>
        <taxon>Atheliales</taxon>
        <taxon>Atheliaceae</taxon>
        <taxon>Athelia</taxon>
    </lineage>
</organism>
<dbReference type="PROSITE" id="PS51194">
    <property type="entry name" value="HELICASE_CTER"/>
    <property type="match status" value="1"/>
</dbReference>
<dbReference type="Gene3D" id="3.40.50.300">
    <property type="entry name" value="P-loop containing nucleotide triphosphate hydrolases"/>
    <property type="match status" value="2"/>
</dbReference>
<accession>A0A166E610</accession>
<dbReference type="GO" id="GO:0003724">
    <property type="term" value="F:RNA helicase activity"/>
    <property type="evidence" value="ECO:0007669"/>
    <property type="project" value="UniProtKB-EC"/>
</dbReference>
<evidence type="ECO:0000256" key="3">
    <source>
        <dbReference type="ARBA" id="ARBA00022840"/>
    </source>
</evidence>
<feature type="region of interest" description="Disordered" evidence="6">
    <location>
        <begin position="264"/>
        <end position="283"/>
    </location>
</feature>
<feature type="region of interest" description="Disordered" evidence="6">
    <location>
        <begin position="77"/>
        <end position="102"/>
    </location>
</feature>
<comment type="similarity">
    <text evidence="5">Belongs to the DEAD box helicase family.</text>
</comment>
<evidence type="ECO:0000313" key="8">
    <source>
        <dbReference type="EMBL" id="KZP15429.1"/>
    </source>
</evidence>
<keyword evidence="1 5" id="KW-0547">Nucleotide-binding</keyword>
<dbReference type="GO" id="GO:0003723">
    <property type="term" value="F:RNA binding"/>
    <property type="evidence" value="ECO:0007669"/>
    <property type="project" value="UniProtKB-UniRule"/>
</dbReference>
<evidence type="ECO:0000259" key="7">
    <source>
        <dbReference type="PROSITE" id="PS51194"/>
    </source>
</evidence>